<reference evidence="2 3" key="1">
    <citation type="journal article" date="2016" name="Nat. Commun.">
        <title>Thousands of microbial genomes shed light on interconnected biogeochemical processes in an aquifer system.</title>
        <authorList>
            <person name="Anantharaman K."/>
            <person name="Brown C.T."/>
            <person name="Hug L.A."/>
            <person name="Sharon I."/>
            <person name="Castelle C.J."/>
            <person name="Probst A.J."/>
            <person name="Thomas B.C."/>
            <person name="Singh A."/>
            <person name="Wilkins M.J."/>
            <person name="Karaoz U."/>
            <person name="Brodie E.L."/>
            <person name="Williams K.H."/>
            <person name="Hubbard S.S."/>
            <person name="Banfield J.F."/>
        </authorList>
    </citation>
    <scope>NUCLEOTIDE SEQUENCE [LARGE SCALE GENOMIC DNA]</scope>
</reference>
<name>A0A1G2KLP9_9BACT</name>
<comment type="caution">
    <text evidence="2">The sequence shown here is derived from an EMBL/GenBank/DDBJ whole genome shotgun (WGS) entry which is preliminary data.</text>
</comment>
<dbReference type="AlphaFoldDB" id="A0A1G2KLP9"/>
<keyword evidence="1" id="KW-0139">CF(1)</keyword>
<dbReference type="Proteomes" id="UP000179023">
    <property type="component" value="Unassembled WGS sequence"/>
</dbReference>
<dbReference type="STRING" id="1802270.A3C07_03430"/>
<proteinExistence type="predicted"/>
<keyword evidence="1" id="KW-0066">ATP synthesis</keyword>
<gene>
    <name evidence="2" type="ORF">A3C07_03430</name>
</gene>
<evidence type="ECO:0000256" key="1">
    <source>
        <dbReference type="ARBA" id="ARBA00023196"/>
    </source>
</evidence>
<protein>
    <submittedName>
        <fullName evidence="2">Uncharacterized protein</fullName>
    </submittedName>
</protein>
<dbReference type="EMBL" id="MHQI01000017">
    <property type="protein sequence ID" value="OHA00365.1"/>
    <property type="molecule type" value="Genomic_DNA"/>
</dbReference>
<organism evidence="2 3">
    <name type="scientific">Candidatus Sungbacteria bacterium RIFCSPHIGHO2_02_FULL_47_11</name>
    <dbReference type="NCBI Taxonomy" id="1802270"/>
    <lineage>
        <taxon>Bacteria</taxon>
        <taxon>Candidatus Sungiibacteriota</taxon>
    </lineage>
</organism>
<evidence type="ECO:0000313" key="3">
    <source>
        <dbReference type="Proteomes" id="UP000179023"/>
    </source>
</evidence>
<dbReference type="Gene3D" id="2.60.15.10">
    <property type="entry name" value="F0F1 ATP synthase delta/epsilon subunit, N-terminal"/>
    <property type="match status" value="1"/>
</dbReference>
<dbReference type="GO" id="GO:0045259">
    <property type="term" value="C:proton-transporting ATP synthase complex"/>
    <property type="evidence" value="ECO:0007669"/>
    <property type="project" value="UniProtKB-KW"/>
</dbReference>
<accession>A0A1G2KLP9</accession>
<evidence type="ECO:0000313" key="2">
    <source>
        <dbReference type="EMBL" id="OHA00365.1"/>
    </source>
</evidence>
<dbReference type="InterPro" id="IPR036771">
    <property type="entry name" value="ATPsynth_dsu/esu_N"/>
</dbReference>
<dbReference type="SUPFAM" id="SSF51344">
    <property type="entry name" value="Epsilon subunit of F1F0-ATP synthase N-terminal domain"/>
    <property type="match status" value="1"/>
</dbReference>
<sequence length="98" mass="10966">MNSSSTNALRIVDTREYLLPLVIRDRTGVLFEGEVDAVSSVNDKGPFDILPLHTNFISIIKGALELRHKGQMIKRLPLERGVLAVREGRAEVYLGIQH</sequence>